<evidence type="ECO:0000313" key="3">
    <source>
        <dbReference type="Proteomes" id="UP001362999"/>
    </source>
</evidence>
<accession>A0AAW0E2N2</accession>
<dbReference type="PANTHER" id="PTHR13832">
    <property type="entry name" value="PROTEIN PHOSPHATASE 2C"/>
    <property type="match status" value="1"/>
</dbReference>
<organism evidence="2 3">
    <name type="scientific">Favolaschia claudopus</name>
    <dbReference type="NCBI Taxonomy" id="2862362"/>
    <lineage>
        <taxon>Eukaryota</taxon>
        <taxon>Fungi</taxon>
        <taxon>Dikarya</taxon>
        <taxon>Basidiomycota</taxon>
        <taxon>Agaricomycotina</taxon>
        <taxon>Agaricomycetes</taxon>
        <taxon>Agaricomycetidae</taxon>
        <taxon>Agaricales</taxon>
        <taxon>Marasmiineae</taxon>
        <taxon>Mycenaceae</taxon>
        <taxon>Favolaschia</taxon>
    </lineage>
</organism>
<dbReference type="AlphaFoldDB" id="A0AAW0E2N2"/>
<dbReference type="InterPro" id="IPR015655">
    <property type="entry name" value="PP2C"/>
</dbReference>
<reference evidence="2 3" key="1">
    <citation type="journal article" date="2024" name="J Genomics">
        <title>Draft genome sequencing and assembly of Favolaschia claudopus CIRM-BRFM 2984 isolated from oak limbs.</title>
        <authorList>
            <person name="Navarro D."/>
            <person name="Drula E."/>
            <person name="Chaduli D."/>
            <person name="Cazenave R."/>
            <person name="Ahrendt S."/>
            <person name="Wang J."/>
            <person name="Lipzen A."/>
            <person name="Daum C."/>
            <person name="Barry K."/>
            <person name="Grigoriev I.V."/>
            <person name="Favel A."/>
            <person name="Rosso M.N."/>
            <person name="Martin F."/>
        </authorList>
    </citation>
    <scope>NUCLEOTIDE SEQUENCE [LARGE SCALE GENOMIC DNA]</scope>
    <source>
        <strain evidence="2 3">CIRM-BRFM 2984</strain>
    </source>
</reference>
<name>A0AAW0E2N2_9AGAR</name>
<dbReference type="EMBL" id="JAWWNJ010000004">
    <property type="protein sequence ID" value="KAK7057310.1"/>
    <property type="molecule type" value="Genomic_DNA"/>
</dbReference>
<sequence length="401" mass="45338">MYPNVVSLPAASSSEHLLALAEVDDFGSTDMGYPGEGPWTFRILREPSLTAELTRAASPQSNRKVDSLTFQPCSPHIYQNQDRFIVEEWNLLGGTWQFNSVFDGHVNHHTVDYVAETLPRQLKKYLSAALRELGNQQIHPAHFSNLFPEDPRRLSRMSDGQVQDIFSRDASGQSRRAAARCLGGTTLLISLTDPGEENVWIANLGGTLVNQLHATYDQREAQRIRSEHPQERTVLEKRKILGFLEPTQSDWRHLVENTVIVYLPRFLNLEQDWISPGTLKQCAARISTPPYVSNIPDIYHRDLPNRPWFLLLCSDGLPATEVYNNLDIFSTIRLWTELVGNALDSSSPPVNLALSLLRAAIGGANERTVSRNLTVEMEERWMDDVSISIQRFTARRPPSVR</sequence>
<comment type="caution">
    <text evidence="2">The sequence shown here is derived from an EMBL/GenBank/DDBJ whole genome shotgun (WGS) entry which is preliminary data.</text>
</comment>
<dbReference type="InterPro" id="IPR001932">
    <property type="entry name" value="PPM-type_phosphatase-like_dom"/>
</dbReference>
<proteinExistence type="predicted"/>
<keyword evidence="3" id="KW-1185">Reference proteome</keyword>
<dbReference type="PANTHER" id="PTHR13832:SF792">
    <property type="entry name" value="GM14286P"/>
    <property type="match status" value="1"/>
</dbReference>
<evidence type="ECO:0000313" key="2">
    <source>
        <dbReference type="EMBL" id="KAK7057310.1"/>
    </source>
</evidence>
<dbReference type="Proteomes" id="UP001362999">
    <property type="component" value="Unassembled WGS sequence"/>
</dbReference>
<dbReference type="GO" id="GO:0004722">
    <property type="term" value="F:protein serine/threonine phosphatase activity"/>
    <property type="evidence" value="ECO:0007669"/>
    <property type="project" value="InterPro"/>
</dbReference>
<dbReference type="Pfam" id="PF00481">
    <property type="entry name" value="PP2C"/>
    <property type="match status" value="1"/>
</dbReference>
<evidence type="ECO:0000259" key="1">
    <source>
        <dbReference type="PROSITE" id="PS51746"/>
    </source>
</evidence>
<gene>
    <name evidence="2" type="ORF">R3P38DRAFT_3303865</name>
</gene>
<dbReference type="SUPFAM" id="SSF81606">
    <property type="entry name" value="PP2C-like"/>
    <property type="match status" value="1"/>
</dbReference>
<dbReference type="SMART" id="SM00332">
    <property type="entry name" value="PP2Cc"/>
    <property type="match status" value="1"/>
</dbReference>
<protein>
    <submittedName>
        <fullName evidence="2">PPM-type phosphatase domain-containing protein</fullName>
    </submittedName>
</protein>
<dbReference type="InterPro" id="IPR036457">
    <property type="entry name" value="PPM-type-like_dom_sf"/>
</dbReference>
<dbReference type="PROSITE" id="PS51746">
    <property type="entry name" value="PPM_2"/>
    <property type="match status" value="1"/>
</dbReference>
<feature type="domain" description="PPM-type phosphatase" evidence="1">
    <location>
        <begin position="74"/>
        <end position="392"/>
    </location>
</feature>
<dbReference type="Gene3D" id="3.60.40.10">
    <property type="entry name" value="PPM-type phosphatase domain"/>
    <property type="match status" value="1"/>
</dbReference>